<dbReference type="EMBL" id="SHLD01000001">
    <property type="protein sequence ID" value="RZU76885.1"/>
    <property type="molecule type" value="Genomic_DNA"/>
</dbReference>
<evidence type="ECO:0000256" key="2">
    <source>
        <dbReference type="SAM" id="MobiDB-lite"/>
    </source>
</evidence>
<evidence type="ECO:0000313" key="3">
    <source>
        <dbReference type="EMBL" id="RZU76885.1"/>
    </source>
</evidence>
<dbReference type="Gene3D" id="3.40.190.170">
    <property type="entry name" value="Bacterial extracellular solute-binding protein, family 7"/>
    <property type="match status" value="1"/>
</dbReference>
<dbReference type="Proteomes" id="UP000294114">
    <property type="component" value="Unassembled WGS sequence"/>
</dbReference>
<name>A0A4Q8BHE5_9ACTN</name>
<sequence>MDGAALDAYRVTARAFAWAALTAAVAAGQGCDAAGVADKTGSSVTVLRFATIDTLNPNGELVAPGVFVDAVARLSGGRLRIDVDNHYGDGAAAAETDMVTAMAGGRLDGGFPATRAFGAAGLHGLDPVGAPFVLTSYAAQRALASGPGTAVLLATLDGSGVVGLGLAVGPLRRPWSLSAPLTDAGNWRGVPFRTFHDTVQADAVRALGGVPVDASYGFPDLVRQGTLQAVETDVAQYARNGYGPLLPVLAGNVVLWPRMPVIAMSRQRYRALTARQRDWLRSAAQEAVRASVDHAYDDSAIALRLCRLGVRVAEASPEQLAELRRAVQPVVDALAAGPLTAPSLAEVRRTASAEPEPEPEPLTVPPGCRLPG</sequence>
<reference evidence="3 4" key="1">
    <citation type="submission" date="2019-02" db="EMBL/GenBank/DDBJ databases">
        <title>Sequencing the genomes of 1000 actinobacteria strains.</title>
        <authorList>
            <person name="Klenk H.-P."/>
        </authorList>
    </citation>
    <scope>NUCLEOTIDE SEQUENCE [LARGE SCALE GENOMIC DNA]</scope>
    <source>
        <strain evidence="3 4">DSM 45612</strain>
    </source>
</reference>
<keyword evidence="1" id="KW-0732">Signal</keyword>
<evidence type="ECO:0000313" key="4">
    <source>
        <dbReference type="Proteomes" id="UP000294114"/>
    </source>
</evidence>
<protein>
    <submittedName>
        <fullName evidence="3">TRAP-type C4-dicarboxylate transport system substrate-binding protein</fullName>
    </submittedName>
</protein>
<feature type="region of interest" description="Disordered" evidence="2">
    <location>
        <begin position="346"/>
        <end position="372"/>
    </location>
</feature>
<dbReference type="GO" id="GO:0055085">
    <property type="term" value="P:transmembrane transport"/>
    <property type="evidence" value="ECO:0007669"/>
    <property type="project" value="InterPro"/>
</dbReference>
<dbReference type="InterPro" id="IPR018389">
    <property type="entry name" value="DctP_fam"/>
</dbReference>
<accession>A0A4Q8BHE5</accession>
<dbReference type="AlphaFoldDB" id="A0A4Q8BHE5"/>
<organism evidence="3 4">
    <name type="scientific">Micromonospora kangleipakensis</name>
    <dbReference type="NCBI Taxonomy" id="1077942"/>
    <lineage>
        <taxon>Bacteria</taxon>
        <taxon>Bacillati</taxon>
        <taxon>Actinomycetota</taxon>
        <taxon>Actinomycetes</taxon>
        <taxon>Micromonosporales</taxon>
        <taxon>Micromonosporaceae</taxon>
        <taxon>Micromonospora</taxon>
    </lineage>
</organism>
<comment type="caution">
    <text evidence="3">The sequence shown here is derived from an EMBL/GenBank/DDBJ whole genome shotgun (WGS) entry which is preliminary data.</text>
</comment>
<dbReference type="Pfam" id="PF03480">
    <property type="entry name" value="DctP"/>
    <property type="match status" value="1"/>
</dbReference>
<proteinExistence type="predicted"/>
<evidence type="ECO:0000256" key="1">
    <source>
        <dbReference type="ARBA" id="ARBA00022729"/>
    </source>
</evidence>
<dbReference type="OrthoDB" id="4847419at2"/>
<keyword evidence="4" id="KW-1185">Reference proteome</keyword>
<dbReference type="PANTHER" id="PTHR33376">
    <property type="match status" value="1"/>
</dbReference>
<gene>
    <name evidence="3" type="ORF">EV384_5591</name>
</gene>
<dbReference type="PANTHER" id="PTHR33376:SF5">
    <property type="entry name" value="EXTRACYTOPLASMIC SOLUTE RECEPTOR PROTEIN"/>
    <property type="match status" value="1"/>
</dbReference>
<dbReference type="InterPro" id="IPR038404">
    <property type="entry name" value="TRAP_DctP_sf"/>
</dbReference>